<dbReference type="EMBL" id="HBIU01042011">
    <property type="protein sequence ID" value="CAE0640226.1"/>
    <property type="molecule type" value="Transcribed_RNA"/>
</dbReference>
<reference evidence="1" key="1">
    <citation type="submission" date="2021-01" db="EMBL/GenBank/DDBJ databases">
        <authorList>
            <person name="Corre E."/>
            <person name="Pelletier E."/>
            <person name="Niang G."/>
            <person name="Scheremetjew M."/>
            <person name="Finn R."/>
            <person name="Kale V."/>
            <person name="Holt S."/>
            <person name="Cochrane G."/>
            <person name="Meng A."/>
            <person name="Brown T."/>
            <person name="Cohen L."/>
        </authorList>
    </citation>
    <scope>NUCLEOTIDE SEQUENCE</scope>
    <source>
        <strain evidence="1">CCMP3107</strain>
    </source>
</reference>
<protein>
    <recommendedName>
        <fullName evidence="2">Tyrosinase copper-binding domain-containing protein</fullName>
    </recommendedName>
</protein>
<accession>A0A7S4DBP2</accession>
<name>A0A7S4DBP2_HETAK</name>
<organism evidence="1">
    <name type="scientific">Heterosigma akashiwo</name>
    <name type="common">Chromophytic alga</name>
    <name type="synonym">Heterosigma carterae</name>
    <dbReference type="NCBI Taxonomy" id="2829"/>
    <lineage>
        <taxon>Eukaryota</taxon>
        <taxon>Sar</taxon>
        <taxon>Stramenopiles</taxon>
        <taxon>Ochrophyta</taxon>
        <taxon>Raphidophyceae</taxon>
        <taxon>Chattonellales</taxon>
        <taxon>Chattonellaceae</taxon>
        <taxon>Heterosigma</taxon>
    </lineage>
</organism>
<proteinExistence type="predicted"/>
<gene>
    <name evidence="1" type="ORF">HAKA00212_LOCUS19045</name>
</gene>
<evidence type="ECO:0008006" key="2">
    <source>
        <dbReference type="Google" id="ProtNLM"/>
    </source>
</evidence>
<evidence type="ECO:0000313" key="1">
    <source>
        <dbReference type="EMBL" id="CAE0640226.1"/>
    </source>
</evidence>
<dbReference type="AlphaFoldDB" id="A0A7S4DBP2"/>
<sequence length="269" mass="30066">MNMLLNGKTHGALHIQIGGQWNLDEETLAFIDDYGGFSNTLALIFKVLWRTGFARCPATCSAGETCECTAPLEVLEQAGLTAYEALMQAGVLKYLNTNGENLYLADSGRYHIRGKEGTPEEDQVFLKILQAMANPGYVGEMYSSSAPTDPTFWVLHPTIERLLGARRLLKGVKPFDETWGYVHDYTVASDNGWVCDWSAVEGYGLPECVQGTCPGHNADDVLEFKFANFPGRTFTNQELYDFIEPTNIDLPYMYDSYNWDHCGFGVDYL</sequence>